<proteinExistence type="inferred from homology"/>
<evidence type="ECO:0000256" key="8">
    <source>
        <dbReference type="RuleBase" id="RU003837"/>
    </source>
</evidence>
<reference evidence="10 11" key="1">
    <citation type="journal article" date="2016" name="Int. J. Syst. Evol. Microbiol.">
        <title>Arsenicitalea aurantiaca gen. nov., sp. nov., a new member of the family Hyphomicrobiaceae, isolated from high-arsenic sediment.</title>
        <authorList>
            <person name="Mu Y."/>
            <person name="Zhou L."/>
            <person name="Zeng X.C."/>
            <person name="Liu L."/>
            <person name="Pan Y."/>
            <person name="Chen X."/>
            <person name="Wang J."/>
            <person name="Li S."/>
            <person name="Li W.J."/>
            <person name="Wang Y."/>
        </authorList>
    </citation>
    <scope>NUCLEOTIDE SEQUENCE [LARGE SCALE GENOMIC DNA]</scope>
    <source>
        <strain evidence="10 11">42-50</strain>
    </source>
</reference>
<feature type="binding site" evidence="5">
    <location>
        <begin position="139"/>
        <end position="140"/>
    </location>
    <ligand>
        <name>S-methyl-5'-thioadenosine</name>
        <dbReference type="ChEBI" id="CHEBI:17509"/>
    </ligand>
</feature>
<gene>
    <name evidence="5" type="primary">speE</name>
    <name evidence="10" type="ORF">EMQ25_12250</name>
</gene>
<feature type="binding site" evidence="5">
    <location>
        <position position="164"/>
    </location>
    <ligand>
        <name>S-methyl-5'-thioadenosine</name>
        <dbReference type="ChEBI" id="CHEBI:17509"/>
    </ligand>
</feature>
<evidence type="ECO:0000256" key="7">
    <source>
        <dbReference type="RuleBase" id="RU003836"/>
    </source>
</evidence>
<dbReference type="GO" id="GO:0004766">
    <property type="term" value="F:spermidine synthase activity"/>
    <property type="evidence" value="ECO:0007669"/>
    <property type="project" value="UniProtKB-UniRule"/>
</dbReference>
<dbReference type="InterPro" id="IPR029063">
    <property type="entry name" value="SAM-dependent_MTases_sf"/>
</dbReference>
<evidence type="ECO:0000256" key="1">
    <source>
        <dbReference type="ARBA" id="ARBA00007867"/>
    </source>
</evidence>
<dbReference type="InterPro" id="IPR001045">
    <property type="entry name" value="Spermi_synthase"/>
</dbReference>
<dbReference type="Gene3D" id="3.40.50.150">
    <property type="entry name" value="Vaccinia Virus protein VP39"/>
    <property type="match status" value="1"/>
</dbReference>
<dbReference type="OrthoDB" id="9793120at2"/>
<accession>A0A433X7P8</accession>
<evidence type="ECO:0000256" key="3">
    <source>
        <dbReference type="ARBA" id="ARBA00023066"/>
    </source>
</evidence>
<comment type="function">
    <text evidence="5">Catalyzes the irreversible transfer of a propylamine group from the amino donor S-adenosylmethioninamine (decarboxy-AdoMet) to putrescine (1,4-diaminobutane) to yield spermidine.</text>
</comment>
<feature type="domain" description="PABS" evidence="9">
    <location>
        <begin position="3"/>
        <end position="237"/>
    </location>
</feature>
<comment type="catalytic activity">
    <reaction evidence="5 8">
        <text>S-adenosyl 3-(methylsulfanyl)propylamine + putrescine = S-methyl-5'-thioadenosine + spermidine + H(+)</text>
        <dbReference type="Rhea" id="RHEA:12721"/>
        <dbReference type="ChEBI" id="CHEBI:15378"/>
        <dbReference type="ChEBI" id="CHEBI:17509"/>
        <dbReference type="ChEBI" id="CHEBI:57443"/>
        <dbReference type="ChEBI" id="CHEBI:57834"/>
        <dbReference type="ChEBI" id="CHEBI:326268"/>
        <dbReference type="EC" id="2.5.1.16"/>
    </reaction>
</comment>
<dbReference type="UniPathway" id="UPA00248">
    <property type="reaction ID" value="UER00314"/>
</dbReference>
<comment type="caution">
    <text evidence="10">The sequence shown here is derived from an EMBL/GenBank/DDBJ whole genome shotgun (WGS) entry which is preliminary data.</text>
</comment>
<evidence type="ECO:0000256" key="4">
    <source>
        <dbReference type="ARBA" id="ARBA00023115"/>
    </source>
</evidence>
<dbReference type="RefSeq" id="WP_127188874.1">
    <property type="nucleotide sequence ID" value="NZ_RZNJ01000004.1"/>
</dbReference>
<evidence type="ECO:0000256" key="6">
    <source>
        <dbReference type="PROSITE-ProRule" id="PRU00354"/>
    </source>
</evidence>
<dbReference type="InterPro" id="IPR030373">
    <property type="entry name" value="PABS_CS"/>
</dbReference>
<keyword evidence="2 5" id="KW-0808">Transferase</keyword>
<dbReference type="PROSITE" id="PS51006">
    <property type="entry name" value="PABS_2"/>
    <property type="match status" value="1"/>
</dbReference>
<dbReference type="AlphaFoldDB" id="A0A433X7P8"/>
<dbReference type="GO" id="GO:0005829">
    <property type="term" value="C:cytosol"/>
    <property type="evidence" value="ECO:0007669"/>
    <property type="project" value="TreeGrafter"/>
</dbReference>
<sequence>MSARWTDETLHEGVRMGFEVRRTLHAADTGQQRLELVENPVFGTMMLLDGAVQVTSADEFAYHEMMAHVPLAAHGGVRRVLIIGGGDCGLAEEVLKHRDLERVVQVEIDPDVVAFARDHFPELNAAAFADPRFEIKIGDGAKFVAETQDHFDLILVDSTDPAGPGAVLFTETFYRDCAGRLAPNGIIVTQSGVPFLQGDAFVAGLGALHRATGDASCYLTVVPTYFGGHMALGWAGPGAAAARHTAETVLAERMAGIATRYWSPAMHHAAFALPPFIAEALAAARRG</sequence>
<dbReference type="Proteomes" id="UP000281547">
    <property type="component" value="Unassembled WGS sequence"/>
</dbReference>
<name>A0A433X7P8_9HYPH</name>
<feature type="binding site" evidence="5">
    <location>
        <position position="32"/>
    </location>
    <ligand>
        <name>S-methyl-5'-thioadenosine</name>
        <dbReference type="ChEBI" id="CHEBI:17509"/>
    </ligand>
</feature>
<dbReference type="PROSITE" id="PS01330">
    <property type="entry name" value="PABS_1"/>
    <property type="match status" value="1"/>
</dbReference>
<evidence type="ECO:0000256" key="5">
    <source>
        <dbReference type="HAMAP-Rule" id="MF_00198"/>
    </source>
</evidence>
<feature type="binding site" evidence="5">
    <location>
        <position position="87"/>
    </location>
    <ligand>
        <name>spermidine</name>
        <dbReference type="ChEBI" id="CHEBI:57834"/>
    </ligand>
</feature>
<dbReference type="HAMAP" id="MF_00198">
    <property type="entry name" value="Spermidine_synth"/>
    <property type="match status" value="1"/>
</dbReference>
<dbReference type="InterPro" id="IPR035246">
    <property type="entry name" value="Spermidine_synt_N"/>
</dbReference>
<dbReference type="InterPro" id="IPR030374">
    <property type="entry name" value="PABS"/>
</dbReference>
<dbReference type="NCBIfam" id="TIGR00417">
    <property type="entry name" value="speE"/>
    <property type="match status" value="1"/>
</dbReference>
<dbReference type="Pfam" id="PF01564">
    <property type="entry name" value="Spermine_synth"/>
    <property type="match status" value="1"/>
</dbReference>
<keyword evidence="11" id="KW-1185">Reference proteome</keyword>
<protein>
    <recommendedName>
        <fullName evidence="5">Polyamine aminopropyltransferase</fullName>
    </recommendedName>
    <alternativeName>
        <fullName evidence="5">Putrescine aminopropyltransferase</fullName>
        <shortName evidence="5">PAPT</shortName>
    </alternativeName>
    <alternativeName>
        <fullName evidence="5">Spermidine synthase</fullName>
        <shortName evidence="5">SPDS</shortName>
        <shortName evidence="5">SPDSY</shortName>
        <ecNumber evidence="5">2.5.1.16</ecNumber>
    </alternativeName>
</protein>
<dbReference type="SUPFAM" id="SSF53335">
    <property type="entry name" value="S-adenosyl-L-methionine-dependent methyltransferases"/>
    <property type="match status" value="1"/>
</dbReference>
<dbReference type="EMBL" id="RZNJ01000004">
    <property type="protein sequence ID" value="RUT30094.1"/>
    <property type="molecule type" value="Genomic_DNA"/>
</dbReference>
<feature type="binding site" evidence="5">
    <location>
        <position position="63"/>
    </location>
    <ligand>
        <name>spermidine</name>
        <dbReference type="ChEBI" id="CHEBI:57834"/>
    </ligand>
</feature>
<dbReference type="PANTHER" id="PTHR11558:SF11">
    <property type="entry name" value="SPERMIDINE SYNTHASE"/>
    <property type="match status" value="1"/>
</dbReference>
<feature type="binding site" evidence="5">
    <location>
        <begin position="157"/>
        <end position="160"/>
    </location>
    <ligand>
        <name>spermidine</name>
        <dbReference type="ChEBI" id="CHEBI:57834"/>
    </ligand>
</feature>
<keyword evidence="3 5" id="KW-0745">Spermidine biosynthesis</keyword>
<feature type="binding site" evidence="5">
    <location>
        <position position="107"/>
    </location>
    <ligand>
        <name>S-methyl-5'-thioadenosine</name>
        <dbReference type="ChEBI" id="CHEBI:17509"/>
    </ligand>
</feature>
<dbReference type="GO" id="GO:0008295">
    <property type="term" value="P:spermidine biosynthetic process"/>
    <property type="evidence" value="ECO:0007669"/>
    <property type="project" value="UniProtKB-UniRule"/>
</dbReference>
<dbReference type="Pfam" id="PF17284">
    <property type="entry name" value="Spermine_synt_N"/>
    <property type="match status" value="1"/>
</dbReference>
<comment type="subunit">
    <text evidence="5">Homodimer or homotetramer.</text>
</comment>
<dbReference type="PANTHER" id="PTHR11558">
    <property type="entry name" value="SPERMIDINE/SPERMINE SYNTHASE"/>
    <property type="match status" value="1"/>
</dbReference>
<evidence type="ECO:0000313" key="10">
    <source>
        <dbReference type="EMBL" id="RUT30094.1"/>
    </source>
</evidence>
<comment type="pathway">
    <text evidence="5">Amine and polyamine biosynthesis; spermidine biosynthesis; spermidine from putrescine: step 1/1.</text>
</comment>
<feature type="active site" description="Proton acceptor" evidence="5 6">
    <location>
        <position position="157"/>
    </location>
</feature>
<evidence type="ECO:0000313" key="11">
    <source>
        <dbReference type="Proteomes" id="UP000281547"/>
    </source>
</evidence>
<evidence type="ECO:0000259" key="9">
    <source>
        <dbReference type="PROSITE" id="PS51006"/>
    </source>
</evidence>
<dbReference type="EC" id="2.5.1.16" evidence="5"/>
<keyword evidence="4 5" id="KW-0620">Polyamine biosynthesis</keyword>
<comment type="similarity">
    <text evidence="1 5 7">Belongs to the spermidine/spermine synthase family.</text>
</comment>
<evidence type="ECO:0000256" key="2">
    <source>
        <dbReference type="ARBA" id="ARBA00022679"/>
    </source>
</evidence>
<dbReference type="CDD" id="cd02440">
    <property type="entry name" value="AdoMet_MTases"/>
    <property type="match status" value="1"/>
</dbReference>
<dbReference type="NCBIfam" id="NF002010">
    <property type="entry name" value="PRK00811.1"/>
    <property type="match status" value="1"/>
</dbReference>
<dbReference type="InterPro" id="IPR037163">
    <property type="entry name" value="Spermidine_synt_N_sf"/>
</dbReference>
<organism evidence="10 11">
    <name type="scientific">Arsenicitalea aurantiaca</name>
    <dbReference type="NCBI Taxonomy" id="1783274"/>
    <lineage>
        <taxon>Bacteria</taxon>
        <taxon>Pseudomonadati</taxon>
        <taxon>Pseudomonadota</taxon>
        <taxon>Alphaproteobacteria</taxon>
        <taxon>Hyphomicrobiales</taxon>
        <taxon>Devosiaceae</taxon>
        <taxon>Arsenicitalea</taxon>
    </lineage>
</organism>
<dbReference type="Gene3D" id="2.30.140.10">
    <property type="entry name" value="Spermidine synthase, tetramerisation domain"/>
    <property type="match status" value="1"/>
</dbReference>